<dbReference type="InParanoid" id="E9G9W4"/>
<organism evidence="1 2">
    <name type="scientific">Daphnia pulex</name>
    <name type="common">Water flea</name>
    <dbReference type="NCBI Taxonomy" id="6669"/>
    <lineage>
        <taxon>Eukaryota</taxon>
        <taxon>Metazoa</taxon>
        <taxon>Ecdysozoa</taxon>
        <taxon>Arthropoda</taxon>
        <taxon>Crustacea</taxon>
        <taxon>Branchiopoda</taxon>
        <taxon>Diplostraca</taxon>
        <taxon>Cladocera</taxon>
        <taxon>Anomopoda</taxon>
        <taxon>Daphniidae</taxon>
        <taxon>Daphnia</taxon>
    </lineage>
</organism>
<sequence length="164" mass="18462">MCKIFYKFINDINHEKKVVWSCGPSSVVTIISFLNMQTCTKNLFVLGCADFSKTELRLCCSQHTGGRQLTTYQNRKQADQLVSEVSEEKTSRVKKQGIDLILIASATPDATVLVVIGRKISDYRVPTLTNKSQFIIDRHGKRGKVVDETYRSTTAPHKMKKTCG</sequence>
<reference evidence="1 2" key="1">
    <citation type="journal article" date="2011" name="Science">
        <title>The ecoresponsive genome of Daphnia pulex.</title>
        <authorList>
            <person name="Colbourne J.K."/>
            <person name="Pfrender M.E."/>
            <person name="Gilbert D."/>
            <person name="Thomas W.K."/>
            <person name="Tucker A."/>
            <person name="Oakley T.H."/>
            <person name="Tokishita S."/>
            <person name="Aerts A."/>
            <person name="Arnold G.J."/>
            <person name="Basu M.K."/>
            <person name="Bauer D.J."/>
            <person name="Caceres C.E."/>
            <person name="Carmel L."/>
            <person name="Casola C."/>
            <person name="Choi J.H."/>
            <person name="Detter J.C."/>
            <person name="Dong Q."/>
            <person name="Dusheyko S."/>
            <person name="Eads B.D."/>
            <person name="Frohlich T."/>
            <person name="Geiler-Samerotte K.A."/>
            <person name="Gerlach D."/>
            <person name="Hatcher P."/>
            <person name="Jogdeo S."/>
            <person name="Krijgsveld J."/>
            <person name="Kriventseva E.V."/>
            <person name="Kultz D."/>
            <person name="Laforsch C."/>
            <person name="Lindquist E."/>
            <person name="Lopez J."/>
            <person name="Manak J.R."/>
            <person name="Muller J."/>
            <person name="Pangilinan J."/>
            <person name="Patwardhan R.P."/>
            <person name="Pitluck S."/>
            <person name="Pritham E.J."/>
            <person name="Rechtsteiner A."/>
            <person name="Rho M."/>
            <person name="Rogozin I.B."/>
            <person name="Sakarya O."/>
            <person name="Salamov A."/>
            <person name="Schaack S."/>
            <person name="Shapiro H."/>
            <person name="Shiga Y."/>
            <person name="Skalitzky C."/>
            <person name="Smith Z."/>
            <person name="Souvorov A."/>
            <person name="Sung W."/>
            <person name="Tang Z."/>
            <person name="Tsuchiya D."/>
            <person name="Tu H."/>
            <person name="Vos H."/>
            <person name="Wang M."/>
            <person name="Wolf Y.I."/>
            <person name="Yamagata H."/>
            <person name="Yamada T."/>
            <person name="Ye Y."/>
            <person name="Shaw J.R."/>
            <person name="Andrews J."/>
            <person name="Crease T.J."/>
            <person name="Tang H."/>
            <person name="Lucas S.M."/>
            <person name="Robertson H.M."/>
            <person name="Bork P."/>
            <person name="Koonin E.V."/>
            <person name="Zdobnov E.M."/>
            <person name="Grigoriev I.V."/>
            <person name="Lynch M."/>
            <person name="Boore J.L."/>
        </authorList>
    </citation>
    <scope>NUCLEOTIDE SEQUENCE [LARGE SCALE GENOMIC DNA]</scope>
</reference>
<accession>E9G9W4</accession>
<dbReference type="KEGG" id="dpx:DAPPUDRAFT_100257"/>
<gene>
    <name evidence="1" type="ORF">DAPPUDRAFT_100257</name>
</gene>
<keyword evidence="2" id="KW-1185">Reference proteome</keyword>
<dbReference type="Proteomes" id="UP000000305">
    <property type="component" value="Unassembled WGS sequence"/>
</dbReference>
<dbReference type="HOGENOM" id="CLU_137551_0_0_1"/>
<dbReference type="PhylomeDB" id="E9G9W4"/>
<name>E9G9W4_DAPPU</name>
<evidence type="ECO:0000313" key="1">
    <source>
        <dbReference type="EMBL" id="EFX83635.1"/>
    </source>
</evidence>
<protein>
    <submittedName>
        <fullName evidence="1">Uncharacterized protein</fullName>
    </submittedName>
</protein>
<proteinExistence type="predicted"/>
<dbReference type="AlphaFoldDB" id="E9G9W4"/>
<evidence type="ECO:0000313" key="2">
    <source>
        <dbReference type="Proteomes" id="UP000000305"/>
    </source>
</evidence>
<dbReference type="EMBL" id="GL732536">
    <property type="protein sequence ID" value="EFX83635.1"/>
    <property type="molecule type" value="Genomic_DNA"/>
</dbReference>